<feature type="transmembrane region" description="Helical" evidence="2">
    <location>
        <begin position="264"/>
        <end position="282"/>
    </location>
</feature>
<dbReference type="Pfam" id="PF17198">
    <property type="entry name" value="AveC_like"/>
    <property type="match status" value="1"/>
</dbReference>
<feature type="transmembrane region" description="Helical" evidence="2">
    <location>
        <begin position="128"/>
        <end position="146"/>
    </location>
</feature>
<protein>
    <recommendedName>
        <fullName evidence="5">Spirocyclase, AveC family</fullName>
    </recommendedName>
</protein>
<comment type="caution">
    <text evidence="3">The sequence shown here is derived from an EMBL/GenBank/DDBJ whole genome shotgun (WGS) entry which is preliminary data.</text>
</comment>
<evidence type="ECO:0008006" key="5">
    <source>
        <dbReference type="Google" id="ProtNLM"/>
    </source>
</evidence>
<feature type="transmembrane region" description="Helical" evidence="2">
    <location>
        <begin position="51"/>
        <end position="74"/>
    </location>
</feature>
<evidence type="ECO:0000256" key="1">
    <source>
        <dbReference type="SAM" id="MobiDB-lite"/>
    </source>
</evidence>
<organism evidence="3 4">
    <name type="scientific">Patulibacter medicamentivorans</name>
    <dbReference type="NCBI Taxonomy" id="1097667"/>
    <lineage>
        <taxon>Bacteria</taxon>
        <taxon>Bacillati</taxon>
        <taxon>Actinomycetota</taxon>
        <taxon>Thermoleophilia</taxon>
        <taxon>Solirubrobacterales</taxon>
        <taxon>Patulibacteraceae</taxon>
        <taxon>Patulibacter</taxon>
    </lineage>
</organism>
<feature type="compositionally biased region" description="Low complexity" evidence="1">
    <location>
        <begin position="16"/>
        <end position="31"/>
    </location>
</feature>
<reference evidence="3 4" key="1">
    <citation type="journal article" date="2013" name="Biodegradation">
        <title>Quantitative proteomic analysis of ibuprofen-degrading Patulibacter sp. strain I11.</title>
        <authorList>
            <person name="Almeida B."/>
            <person name="Kjeldal H."/>
            <person name="Lolas I."/>
            <person name="Knudsen A.D."/>
            <person name="Carvalho G."/>
            <person name="Nielsen K.L."/>
            <person name="Barreto Crespo M.T."/>
            <person name="Stensballe A."/>
            <person name="Nielsen J.L."/>
        </authorList>
    </citation>
    <scope>NUCLEOTIDE SEQUENCE [LARGE SCALE GENOMIC DNA]</scope>
    <source>
        <strain evidence="3 4">I11</strain>
    </source>
</reference>
<feature type="region of interest" description="Disordered" evidence="1">
    <location>
        <begin position="1"/>
        <end position="31"/>
    </location>
</feature>
<evidence type="ECO:0000313" key="4">
    <source>
        <dbReference type="Proteomes" id="UP000005143"/>
    </source>
</evidence>
<keyword evidence="2" id="KW-0812">Transmembrane</keyword>
<feature type="transmembrane region" description="Helical" evidence="2">
    <location>
        <begin position="94"/>
        <end position="116"/>
    </location>
</feature>
<dbReference type="AlphaFoldDB" id="H0E5I2"/>
<proteinExistence type="predicted"/>
<feature type="transmembrane region" description="Helical" evidence="2">
    <location>
        <begin position="220"/>
        <end position="244"/>
    </location>
</feature>
<feature type="transmembrane region" description="Helical" evidence="2">
    <location>
        <begin position="189"/>
        <end position="208"/>
    </location>
</feature>
<keyword evidence="4" id="KW-1185">Reference proteome</keyword>
<gene>
    <name evidence="3" type="ORF">PAI11_20730</name>
</gene>
<feature type="transmembrane region" description="Helical" evidence="2">
    <location>
        <begin position="313"/>
        <end position="335"/>
    </location>
</feature>
<dbReference type="Proteomes" id="UP000005143">
    <property type="component" value="Unassembled WGS sequence"/>
</dbReference>
<evidence type="ECO:0000313" key="3">
    <source>
        <dbReference type="EMBL" id="EHN11057.1"/>
    </source>
</evidence>
<dbReference type="InterPro" id="IPR033459">
    <property type="entry name" value="AveC-like"/>
</dbReference>
<dbReference type="EMBL" id="AGUD01000187">
    <property type="protein sequence ID" value="EHN11057.1"/>
    <property type="molecule type" value="Genomic_DNA"/>
</dbReference>
<keyword evidence="2" id="KW-0472">Membrane</keyword>
<sequence>MIEQSTTVSGPPVVERPPGTARAGGRTPTAAAAAAVEAPEPEVARARRGMIVLWAVIGAAWTAFCVQAGVRWVLSDDFGPAAFADDQRMPDWSFWAMRTVEILSIALALWMIWIYLLRPLVRSRRLTLDGMIVIGSLLLITIDPMINYFHYTFAWNAQALNLGTWHFTFPLASEDVGVYAEGLAWAGPMYLYLGTGMAALMIRIITWMRRRNPAVSNLRSYGTATLAMLLLDLVLEMALVRSHVYAFPRTIEAFTLFPGSEYQFPVYESLFVALFALGFCALRMSAIESPDGLSFVERGVQRIRPGARTGTRLLAVIGFCFVCGFLSYFATWSWVSNNVDSYNPKVPSYMLPTHPGGS</sequence>
<name>H0E5I2_9ACTN</name>
<dbReference type="OrthoDB" id="3782355at2"/>
<accession>H0E5I2</accession>
<evidence type="ECO:0000256" key="2">
    <source>
        <dbReference type="SAM" id="Phobius"/>
    </source>
</evidence>
<dbReference type="RefSeq" id="WP_007574573.1">
    <property type="nucleotide sequence ID" value="NZ_AGUD01000187.1"/>
</dbReference>
<keyword evidence="2" id="KW-1133">Transmembrane helix</keyword>